<gene>
    <name evidence="1" type="ORF">LR48_Vigan05g083300</name>
</gene>
<name>A0A0L9UKZ3_PHAAN</name>
<evidence type="ECO:0000313" key="2">
    <source>
        <dbReference type="Proteomes" id="UP000053144"/>
    </source>
</evidence>
<reference evidence="2" key="1">
    <citation type="journal article" date="2015" name="Proc. Natl. Acad. Sci. U.S.A.">
        <title>Genome sequencing of adzuki bean (Vigna angularis) provides insight into high starch and low fat accumulation and domestication.</title>
        <authorList>
            <person name="Yang K."/>
            <person name="Tian Z."/>
            <person name="Chen C."/>
            <person name="Luo L."/>
            <person name="Zhao B."/>
            <person name="Wang Z."/>
            <person name="Yu L."/>
            <person name="Li Y."/>
            <person name="Sun Y."/>
            <person name="Li W."/>
            <person name="Chen Y."/>
            <person name="Li Y."/>
            <person name="Zhang Y."/>
            <person name="Ai D."/>
            <person name="Zhao J."/>
            <person name="Shang C."/>
            <person name="Ma Y."/>
            <person name="Wu B."/>
            <person name="Wang M."/>
            <person name="Gao L."/>
            <person name="Sun D."/>
            <person name="Zhang P."/>
            <person name="Guo F."/>
            <person name="Wang W."/>
            <person name="Li Y."/>
            <person name="Wang J."/>
            <person name="Varshney R.K."/>
            <person name="Wang J."/>
            <person name="Ling H.Q."/>
            <person name="Wan P."/>
        </authorList>
    </citation>
    <scope>NUCLEOTIDE SEQUENCE</scope>
    <source>
        <strain evidence="2">cv. Jingnong 6</strain>
    </source>
</reference>
<dbReference type="AlphaFoldDB" id="A0A0L9UKZ3"/>
<proteinExistence type="predicted"/>
<evidence type="ECO:0000313" key="1">
    <source>
        <dbReference type="EMBL" id="KOM43229.1"/>
    </source>
</evidence>
<sequence length="102" mass="11340">MEFGEIVVHFNILDAMKIPSEDESVFRAEILDFTVDVHVYTSHSLHDKNHFLSSHVNASFPCTKHESETIVDIDSTSKPHSCSESIPDVQPDTLGLGVTLCI</sequence>
<dbReference type="Proteomes" id="UP000053144">
    <property type="component" value="Chromosome 5"/>
</dbReference>
<accession>A0A0L9UKZ3</accession>
<dbReference type="Gramene" id="KOM43229">
    <property type="protein sequence ID" value="KOM43229"/>
    <property type="gene ID" value="LR48_Vigan05g083300"/>
</dbReference>
<dbReference type="EMBL" id="CM003375">
    <property type="protein sequence ID" value="KOM43229.1"/>
    <property type="molecule type" value="Genomic_DNA"/>
</dbReference>
<protein>
    <submittedName>
        <fullName evidence="1">Uncharacterized protein</fullName>
    </submittedName>
</protein>
<organism evidence="1 2">
    <name type="scientific">Phaseolus angularis</name>
    <name type="common">Azuki bean</name>
    <name type="synonym">Vigna angularis</name>
    <dbReference type="NCBI Taxonomy" id="3914"/>
    <lineage>
        <taxon>Eukaryota</taxon>
        <taxon>Viridiplantae</taxon>
        <taxon>Streptophyta</taxon>
        <taxon>Embryophyta</taxon>
        <taxon>Tracheophyta</taxon>
        <taxon>Spermatophyta</taxon>
        <taxon>Magnoliopsida</taxon>
        <taxon>eudicotyledons</taxon>
        <taxon>Gunneridae</taxon>
        <taxon>Pentapetalae</taxon>
        <taxon>rosids</taxon>
        <taxon>fabids</taxon>
        <taxon>Fabales</taxon>
        <taxon>Fabaceae</taxon>
        <taxon>Papilionoideae</taxon>
        <taxon>50 kb inversion clade</taxon>
        <taxon>NPAAA clade</taxon>
        <taxon>indigoferoid/millettioid clade</taxon>
        <taxon>Phaseoleae</taxon>
        <taxon>Vigna</taxon>
    </lineage>
</organism>